<evidence type="ECO:0000256" key="4">
    <source>
        <dbReference type="ARBA" id="ARBA00022553"/>
    </source>
</evidence>
<dbReference type="InterPro" id="IPR000014">
    <property type="entry name" value="PAS"/>
</dbReference>
<dbReference type="SMART" id="SM00388">
    <property type="entry name" value="HisKA"/>
    <property type="match status" value="1"/>
</dbReference>
<sequence>MADNAQEREKLLTGLDYTLLLAGVEEGCVGTIYLDARSRVIFWNRWVEKASGISLREAKGRTLVSLMPDLEGSRFAVAVDNALTTGLPAVLSHKLNPSPLPLYPPYVQDRQGPRMSQQVMIKALRDYDNARCVFIQIQDITSTVTREEKLRTQTRILKEREQELEASRSRAQQANRAKTEFLANMSHEIRTPMNAIVGMADLLLESNLDKDQRQYVEIFSRAGGALLDLINDILDLSKVEAKKFELDATPFDLITLVQSSVEILMHKAQEKGVILDYRISAETPRFVISDYKRLRQVVLNLLGNAVKFTSDGSITLSVEVVEKSGQGGLLKFAIYDTGIGIAADKLETIFDPFTQADASITRKHGGTGLGLAICQRLVELLGGEISVSSVLGQGTTFDFTIHYINTTLTVEQAPRATPRGLGGQRVVLLDESEENRTQLGAFLKEAGCRVVCPDADVNQITWLENVVDTIDIVLVNCHRMMPHGFKFVHEIKQHSTLKGLPVVLLSPDQTPAALHEARELALRYLIKPIRREMLQNALKEGLGLPVDEHETVKAPKERVEPQPVLKPQQMHLLIAEDSSDNALLMRTYLKNSNYTFTLVENGQEAVERFKEGGVDLVLMDLQMPVMDGYTATRTIRSWEKREMLEPTPILALSAYALSGDDEKSIEAGCDGHLTKPIKKSYLLRVLDGYARRQTHE</sequence>
<evidence type="ECO:0000256" key="11">
    <source>
        <dbReference type="ARBA" id="ARBA00023306"/>
    </source>
</evidence>
<dbReference type="CDD" id="cd17546">
    <property type="entry name" value="REC_hyHK_CKI1_RcsC-like"/>
    <property type="match status" value="1"/>
</dbReference>
<keyword evidence="5 15" id="KW-0808">Transferase</keyword>
<evidence type="ECO:0000256" key="3">
    <source>
        <dbReference type="ARBA" id="ARBA00012438"/>
    </source>
</evidence>
<dbReference type="PROSITE" id="PS50110">
    <property type="entry name" value="RESPONSE_REGULATORY"/>
    <property type="match status" value="2"/>
</dbReference>
<dbReference type="SUPFAM" id="SSF55785">
    <property type="entry name" value="PYP-like sensor domain (PAS domain)"/>
    <property type="match status" value="1"/>
</dbReference>
<dbReference type="Gene3D" id="1.10.287.130">
    <property type="match status" value="1"/>
</dbReference>
<dbReference type="SUPFAM" id="SSF47384">
    <property type="entry name" value="Homodimeric domain of signal transducing histidine kinase"/>
    <property type="match status" value="1"/>
</dbReference>
<dbReference type="Pfam" id="PF00072">
    <property type="entry name" value="Response_reg"/>
    <property type="match status" value="1"/>
</dbReference>
<dbReference type="Gene3D" id="3.30.450.20">
    <property type="entry name" value="PAS domain"/>
    <property type="match status" value="1"/>
</dbReference>
<keyword evidence="9" id="KW-0902">Two-component regulatory system</keyword>
<evidence type="ECO:0000256" key="6">
    <source>
        <dbReference type="ARBA" id="ARBA00022741"/>
    </source>
</evidence>
<evidence type="ECO:0000256" key="9">
    <source>
        <dbReference type="ARBA" id="ARBA00023012"/>
    </source>
</evidence>
<accession>A0A1S7LDR6</accession>
<dbReference type="GO" id="GO:0005524">
    <property type="term" value="F:ATP binding"/>
    <property type="evidence" value="ECO:0007669"/>
    <property type="project" value="UniProtKB-KW"/>
</dbReference>
<evidence type="ECO:0000256" key="10">
    <source>
        <dbReference type="ARBA" id="ARBA00023136"/>
    </source>
</evidence>
<dbReference type="SMART" id="SM00448">
    <property type="entry name" value="REC"/>
    <property type="match status" value="2"/>
</dbReference>
<dbReference type="InterPro" id="IPR005467">
    <property type="entry name" value="His_kinase_dom"/>
</dbReference>
<dbReference type="CDD" id="cd00082">
    <property type="entry name" value="HisKA"/>
    <property type="match status" value="1"/>
</dbReference>
<organism evidence="15">
    <name type="scientific">Magnetococcus massalia (strain MO-1)</name>
    <dbReference type="NCBI Taxonomy" id="451514"/>
    <lineage>
        <taxon>Bacteria</taxon>
        <taxon>Pseudomonadati</taxon>
        <taxon>Pseudomonadota</taxon>
        <taxon>Magnetococcia</taxon>
        <taxon>Magnetococcales</taxon>
        <taxon>Magnetococcaceae</taxon>
        <taxon>Magnetococcus</taxon>
    </lineage>
</organism>
<dbReference type="SMART" id="SM00387">
    <property type="entry name" value="HATPase_c"/>
    <property type="match status" value="1"/>
</dbReference>
<keyword evidence="7 15" id="KW-0418">Kinase</keyword>
<evidence type="ECO:0000256" key="7">
    <source>
        <dbReference type="ARBA" id="ARBA00022777"/>
    </source>
</evidence>
<dbReference type="PANTHER" id="PTHR45339:SF1">
    <property type="entry name" value="HYBRID SIGNAL TRANSDUCTION HISTIDINE KINASE J"/>
    <property type="match status" value="1"/>
</dbReference>
<protein>
    <recommendedName>
        <fullName evidence="3">histidine kinase</fullName>
        <ecNumber evidence="3">2.7.13.3</ecNumber>
    </recommendedName>
</protein>
<dbReference type="InterPro" id="IPR003661">
    <property type="entry name" value="HisK_dim/P_dom"/>
</dbReference>
<dbReference type="EMBL" id="LO017727">
    <property type="protein sequence ID" value="CRH04563.1"/>
    <property type="molecule type" value="Genomic_DNA"/>
</dbReference>
<evidence type="ECO:0000256" key="8">
    <source>
        <dbReference type="ARBA" id="ARBA00022840"/>
    </source>
</evidence>
<gene>
    <name evidence="15" type="ORF">MAGMO_0350</name>
</gene>
<comment type="catalytic activity">
    <reaction evidence="1">
        <text>ATP + protein L-histidine = ADP + protein N-phospho-L-histidine.</text>
        <dbReference type="EC" id="2.7.13.3"/>
    </reaction>
</comment>
<dbReference type="CDD" id="cd16922">
    <property type="entry name" value="HATPase_EvgS-ArcB-TorS-like"/>
    <property type="match status" value="1"/>
</dbReference>
<dbReference type="InterPro" id="IPR011006">
    <property type="entry name" value="CheY-like_superfamily"/>
</dbReference>
<dbReference type="Pfam" id="PF02518">
    <property type="entry name" value="HATPase_c"/>
    <property type="match status" value="1"/>
</dbReference>
<dbReference type="Gene3D" id="3.40.50.2300">
    <property type="match status" value="2"/>
</dbReference>
<dbReference type="InterPro" id="IPR003594">
    <property type="entry name" value="HATPase_dom"/>
</dbReference>
<comment type="subcellular location">
    <subcellularLocation>
        <location evidence="2">Membrane</location>
    </subcellularLocation>
</comment>
<evidence type="ECO:0000256" key="12">
    <source>
        <dbReference type="PROSITE-ProRule" id="PRU00169"/>
    </source>
</evidence>
<keyword evidence="8" id="KW-0067">ATP-binding</keyword>
<dbReference type="Pfam" id="PF00512">
    <property type="entry name" value="HisKA"/>
    <property type="match status" value="1"/>
</dbReference>
<name>A0A1S7LDR6_MAGMO</name>
<dbReference type="EC" id="2.7.13.3" evidence="3"/>
<keyword evidence="6" id="KW-0547">Nucleotide-binding</keyword>
<keyword evidence="11" id="KW-0131">Cell cycle</keyword>
<dbReference type="InterPro" id="IPR001789">
    <property type="entry name" value="Sig_transdc_resp-reg_receiver"/>
</dbReference>
<reference evidence="15" key="1">
    <citation type="submission" date="2015-04" db="EMBL/GenBank/DDBJ databases">
        <authorList>
            <person name="Syromyatnikov M.Y."/>
            <person name="Popov V.N."/>
        </authorList>
    </citation>
    <scope>NUCLEOTIDE SEQUENCE</scope>
    <source>
        <strain evidence="15">MO-1</strain>
    </source>
</reference>
<feature type="domain" description="Response regulatory" evidence="14">
    <location>
        <begin position="425"/>
        <end position="542"/>
    </location>
</feature>
<evidence type="ECO:0000259" key="13">
    <source>
        <dbReference type="PROSITE" id="PS50109"/>
    </source>
</evidence>
<dbReference type="PROSITE" id="PS50109">
    <property type="entry name" value="HIS_KIN"/>
    <property type="match status" value="1"/>
</dbReference>
<evidence type="ECO:0000259" key="14">
    <source>
        <dbReference type="PROSITE" id="PS50110"/>
    </source>
</evidence>
<dbReference type="GO" id="GO:0000155">
    <property type="term" value="F:phosphorelay sensor kinase activity"/>
    <property type="evidence" value="ECO:0007669"/>
    <property type="project" value="InterPro"/>
</dbReference>
<dbReference type="SUPFAM" id="SSF52172">
    <property type="entry name" value="CheY-like"/>
    <property type="match status" value="2"/>
</dbReference>
<dbReference type="FunFam" id="3.30.565.10:FF:000010">
    <property type="entry name" value="Sensor histidine kinase RcsC"/>
    <property type="match status" value="1"/>
</dbReference>
<proteinExistence type="predicted"/>
<dbReference type="InterPro" id="IPR004358">
    <property type="entry name" value="Sig_transdc_His_kin-like_C"/>
</dbReference>
<keyword evidence="15" id="KW-0675">Receptor</keyword>
<dbReference type="InterPro" id="IPR036097">
    <property type="entry name" value="HisK_dim/P_sf"/>
</dbReference>
<dbReference type="CDD" id="cd00130">
    <property type="entry name" value="PAS"/>
    <property type="match status" value="1"/>
</dbReference>
<dbReference type="PANTHER" id="PTHR45339">
    <property type="entry name" value="HYBRID SIGNAL TRANSDUCTION HISTIDINE KINASE J"/>
    <property type="match status" value="1"/>
</dbReference>
<evidence type="ECO:0000256" key="2">
    <source>
        <dbReference type="ARBA" id="ARBA00004370"/>
    </source>
</evidence>
<evidence type="ECO:0000256" key="5">
    <source>
        <dbReference type="ARBA" id="ARBA00022679"/>
    </source>
</evidence>
<dbReference type="GO" id="GO:0016020">
    <property type="term" value="C:membrane"/>
    <property type="evidence" value="ECO:0007669"/>
    <property type="project" value="UniProtKB-SubCell"/>
</dbReference>
<keyword evidence="10" id="KW-0472">Membrane</keyword>
<dbReference type="SUPFAM" id="SSF55874">
    <property type="entry name" value="ATPase domain of HSP90 chaperone/DNA topoisomerase II/histidine kinase"/>
    <property type="match status" value="1"/>
</dbReference>
<dbReference type="Gene3D" id="3.30.565.10">
    <property type="entry name" value="Histidine kinase-like ATPase, C-terminal domain"/>
    <property type="match status" value="1"/>
</dbReference>
<feature type="modified residue" description="4-aspartylphosphate" evidence="12">
    <location>
        <position position="620"/>
    </location>
</feature>
<evidence type="ECO:0000256" key="1">
    <source>
        <dbReference type="ARBA" id="ARBA00000085"/>
    </source>
</evidence>
<dbReference type="NCBIfam" id="TIGR00229">
    <property type="entry name" value="sensory_box"/>
    <property type="match status" value="1"/>
</dbReference>
<evidence type="ECO:0000313" key="15">
    <source>
        <dbReference type="EMBL" id="CRH04563.1"/>
    </source>
</evidence>
<dbReference type="PRINTS" id="PR00344">
    <property type="entry name" value="BCTRLSENSOR"/>
</dbReference>
<dbReference type="InterPro" id="IPR036890">
    <property type="entry name" value="HATPase_C_sf"/>
</dbReference>
<keyword evidence="4 12" id="KW-0597">Phosphoprotein</keyword>
<dbReference type="AlphaFoldDB" id="A0A1S7LDR6"/>
<dbReference type="InterPro" id="IPR035965">
    <property type="entry name" value="PAS-like_dom_sf"/>
</dbReference>
<feature type="domain" description="Response regulatory" evidence="14">
    <location>
        <begin position="571"/>
        <end position="690"/>
    </location>
</feature>
<comment type="caution">
    <text evidence="12">Lacks conserved residue(s) required for the propagation of feature annotation.</text>
</comment>
<dbReference type="FunFam" id="1.10.287.130:FF:000038">
    <property type="entry name" value="Sensory transduction histidine kinase"/>
    <property type="match status" value="1"/>
</dbReference>
<feature type="domain" description="Histidine kinase" evidence="13">
    <location>
        <begin position="184"/>
        <end position="405"/>
    </location>
</feature>